<organism evidence="3 4">
    <name type="scientific">Blyttiomyces helicus</name>
    <dbReference type="NCBI Taxonomy" id="388810"/>
    <lineage>
        <taxon>Eukaryota</taxon>
        <taxon>Fungi</taxon>
        <taxon>Fungi incertae sedis</taxon>
        <taxon>Chytridiomycota</taxon>
        <taxon>Chytridiomycota incertae sedis</taxon>
        <taxon>Chytridiomycetes</taxon>
        <taxon>Chytridiomycetes incertae sedis</taxon>
        <taxon>Blyttiomyces</taxon>
    </lineage>
</organism>
<feature type="domain" description="Protein NO VEIN C-terminal" evidence="2">
    <location>
        <begin position="159"/>
        <end position="274"/>
    </location>
</feature>
<dbReference type="PANTHER" id="PTHR32387:SF0">
    <property type="entry name" value="PROTEIN NO VEIN"/>
    <property type="match status" value="1"/>
</dbReference>
<evidence type="ECO:0000313" key="3">
    <source>
        <dbReference type="EMBL" id="RKO91092.1"/>
    </source>
</evidence>
<dbReference type="OrthoDB" id="1262810at2759"/>
<feature type="region of interest" description="Disordered" evidence="1">
    <location>
        <begin position="37"/>
        <end position="102"/>
    </location>
</feature>
<gene>
    <name evidence="3" type="ORF">BDK51DRAFT_50546</name>
</gene>
<dbReference type="EMBL" id="KZ995235">
    <property type="protein sequence ID" value="RKO91092.1"/>
    <property type="molecule type" value="Genomic_DNA"/>
</dbReference>
<name>A0A4P9WFA8_9FUNG</name>
<proteinExistence type="predicted"/>
<accession>A0A4P9WFA8</accession>
<evidence type="ECO:0000259" key="2">
    <source>
        <dbReference type="Pfam" id="PF13020"/>
    </source>
</evidence>
<dbReference type="InterPro" id="IPR052957">
    <property type="entry name" value="Auxin_embryo_med"/>
</dbReference>
<dbReference type="InterPro" id="IPR024975">
    <property type="entry name" value="NOV_C"/>
</dbReference>
<reference evidence="4" key="1">
    <citation type="journal article" date="2018" name="Nat. Microbiol.">
        <title>Leveraging single-cell genomics to expand the fungal tree of life.</title>
        <authorList>
            <person name="Ahrendt S.R."/>
            <person name="Quandt C.A."/>
            <person name="Ciobanu D."/>
            <person name="Clum A."/>
            <person name="Salamov A."/>
            <person name="Andreopoulos B."/>
            <person name="Cheng J.F."/>
            <person name="Woyke T."/>
            <person name="Pelin A."/>
            <person name="Henrissat B."/>
            <person name="Reynolds N.K."/>
            <person name="Benny G.L."/>
            <person name="Smith M.E."/>
            <person name="James T.Y."/>
            <person name="Grigoriev I.V."/>
        </authorList>
    </citation>
    <scope>NUCLEOTIDE SEQUENCE [LARGE SCALE GENOMIC DNA]</scope>
</reference>
<protein>
    <recommendedName>
        <fullName evidence="2">Protein NO VEIN C-terminal domain-containing protein</fullName>
    </recommendedName>
</protein>
<keyword evidence="4" id="KW-1185">Reference proteome</keyword>
<dbReference type="Pfam" id="PF13020">
    <property type="entry name" value="NOV_C"/>
    <property type="match status" value="1"/>
</dbReference>
<dbReference type="Proteomes" id="UP000269721">
    <property type="component" value="Unassembled WGS sequence"/>
</dbReference>
<dbReference type="PANTHER" id="PTHR32387">
    <property type="entry name" value="WU:FJ29H11"/>
    <property type="match status" value="1"/>
</dbReference>
<evidence type="ECO:0000256" key="1">
    <source>
        <dbReference type="SAM" id="MobiDB-lite"/>
    </source>
</evidence>
<dbReference type="AlphaFoldDB" id="A0A4P9WFA8"/>
<evidence type="ECO:0000313" key="4">
    <source>
        <dbReference type="Proteomes" id="UP000269721"/>
    </source>
</evidence>
<sequence length="317" mass="35594">MKQVAYAWPPVGEVVDLIDDSLEDIVDLVDISDDEAEISAPPSRSGDLSFVNLAASGPSSSRVSEPRDERRKRRPSPDSDEDIHPARRRRFSPAEGCASPAVFREPDGMIRVPHTPSNEMRMVTLMRPGLLIPPPSWDVPPWHVIGPRILNSLIGRIGELVAYRYYRDVALAQSDHLKVYWVNEHAETGLPFDMILTSKTRQLQEGEVPIATKCPIAAKGARMFGIDPNDVIEFIEVKSTRVANKSAFEISHCELQAAKDLGHRYTILRVFGISHPHSPIDPKNPARLVSLNDPLKLWKRRHIKVCAVMPDPRYLTR</sequence>